<dbReference type="Pfam" id="PF08002">
    <property type="entry name" value="DUF1697"/>
    <property type="match status" value="1"/>
</dbReference>
<dbReference type="SUPFAM" id="SSF160379">
    <property type="entry name" value="SP0830-like"/>
    <property type="match status" value="1"/>
</dbReference>
<dbReference type="PIRSF" id="PIRSF008502">
    <property type="entry name" value="UCP008502"/>
    <property type="match status" value="1"/>
</dbReference>
<dbReference type="AlphaFoldDB" id="A0A2X4UII2"/>
<evidence type="ECO:0000313" key="2">
    <source>
        <dbReference type="Proteomes" id="UP000249091"/>
    </source>
</evidence>
<dbReference type="EMBL" id="LS483468">
    <property type="protein sequence ID" value="SQI39676.1"/>
    <property type="molecule type" value="Genomic_DNA"/>
</dbReference>
<keyword evidence="2" id="KW-1185">Reference proteome</keyword>
<reference evidence="1 2" key="1">
    <citation type="submission" date="2018-06" db="EMBL/GenBank/DDBJ databases">
        <authorList>
            <consortium name="Pathogen Informatics"/>
            <person name="Doyle S."/>
        </authorList>
    </citation>
    <scope>NUCLEOTIDE SEQUENCE [LARGE SCALE GENOMIC DNA]</scope>
    <source>
        <strain evidence="1 2">NCTC10994</strain>
    </source>
</reference>
<dbReference type="InterPro" id="IPR012545">
    <property type="entry name" value="DUF1697"/>
</dbReference>
<evidence type="ECO:0000313" key="1">
    <source>
        <dbReference type="EMBL" id="SQI39676.1"/>
    </source>
</evidence>
<dbReference type="STRING" id="1219011.GCA_001895045_01183"/>
<sequence>MNAMTRYVALLRGINVGGIRIRMADLAEVFSAAGHRDVRTVLASGNVLFDSDDDATALEAALEAALTDRFGYDAYTFVVEQSRVADLVAAYPFDDRDDHHSYVVFVSDPGVLDALAGAESLGDGVERVQRGDGVLYWQVEKGRTLDSNVGKRSGDGRYKSVTTARNLKTLRKLL</sequence>
<organism evidence="1 2">
    <name type="scientific">Rhodococcus coprophilus</name>
    <dbReference type="NCBI Taxonomy" id="38310"/>
    <lineage>
        <taxon>Bacteria</taxon>
        <taxon>Bacillati</taxon>
        <taxon>Actinomycetota</taxon>
        <taxon>Actinomycetes</taxon>
        <taxon>Mycobacteriales</taxon>
        <taxon>Nocardiaceae</taxon>
        <taxon>Rhodococcus</taxon>
    </lineage>
</organism>
<dbReference type="KEGG" id="rcr:NCTC10994_04225"/>
<accession>A0A2X4UII2</accession>
<proteinExistence type="predicted"/>
<name>A0A2X4UII2_9NOCA</name>
<dbReference type="Proteomes" id="UP000249091">
    <property type="component" value="Chromosome 1"/>
</dbReference>
<gene>
    <name evidence="1" type="ORF">NCTC10994_04225</name>
</gene>
<dbReference type="Gene3D" id="3.30.70.1280">
    <property type="entry name" value="SP0830-like domains"/>
    <property type="match status" value="1"/>
</dbReference>
<dbReference type="PANTHER" id="PTHR36439:SF1">
    <property type="entry name" value="DUF1697 DOMAIN-CONTAINING PROTEIN"/>
    <property type="match status" value="1"/>
</dbReference>
<dbReference type="PANTHER" id="PTHR36439">
    <property type="entry name" value="BLL4334 PROTEIN"/>
    <property type="match status" value="1"/>
</dbReference>
<protein>
    <submittedName>
        <fullName evidence="1">Uncharacterized protein conserved in bacteria</fullName>
    </submittedName>
</protein>